<dbReference type="PANTHER" id="PTHR43542">
    <property type="entry name" value="METHYLTRANSFERASE"/>
    <property type="match status" value="1"/>
</dbReference>
<dbReference type="AlphaFoldDB" id="A0A519BL35"/>
<sequence length="205" mass="23254">MRIISGLYKGRKIPNVFNVKEVNPSSDIVKGALFNILAGEIQGKIFFDVYAGTGNIGFEALSRGAGFCVFIEKLNKMTSYISKIANEFNIRDKTKIICGDANKFINKDLFNSYKPNFIFIDPPYDYNLAEKSLENIINSYYLSNSGNGLDNDKDIDKDTADLDNNLTIIVQHNKKEILQDNYEEFYLTKKSTYGKSALSFYEKLP</sequence>
<dbReference type="EC" id="2.1.1.171" evidence="3"/>
<dbReference type="InterPro" id="IPR029063">
    <property type="entry name" value="SAM-dependent_MTases_sf"/>
</dbReference>
<reference evidence="3 4" key="1">
    <citation type="journal article" date="2019" name="ISME J.">
        <title>Insights into ecological role of a new deltaproteobacterial order Candidatus Acidulodesulfobacterales by metagenomics and metatranscriptomics.</title>
        <authorList>
            <person name="Tan S."/>
            <person name="Liu J."/>
            <person name="Fang Y."/>
            <person name="Hedlund B.P."/>
            <person name="Lian Z.H."/>
            <person name="Huang L.Y."/>
            <person name="Li J.T."/>
            <person name="Huang L.N."/>
            <person name="Li W.J."/>
            <person name="Jiang H.C."/>
            <person name="Dong H.L."/>
            <person name="Shu W.S."/>
        </authorList>
    </citation>
    <scope>NUCLEOTIDE SEQUENCE [LARGE SCALE GENOMIC DNA]</scope>
    <source>
        <strain evidence="3">AP1</strain>
    </source>
</reference>
<evidence type="ECO:0000256" key="2">
    <source>
        <dbReference type="ARBA" id="ARBA00022679"/>
    </source>
</evidence>
<dbReference type="SUPFAM" id="SSF53335">
    <property type="entry name" value="S-adenosyl-L-methionine-dependent methyltransferases"/>
    <property type="match status" value="1"/>
</dbReference>
<dbReference type="GO" id="GO:0052913">
    <property type="term" value="F:16S rRNA (guanine(966)-N(2))-methyltransferase activity"/>
    <property type="evidence" value="ECO:0007669"/>
    <property type="project" value="UniProtKB-EC"/>
</dbReference>
<gene>
    <name evidence="3" type="primary">rsmD</name>
    <name evidence="3" type="ORF">EVG15_08675</name>
</gene>
<dbReference type="InterPro" id="IPR004398">
    <property type="entry name" value="RNA_MeTrfase_RsmD"/>
</dbReference>
<evidence type="ECO:0000256" key="1">
    <source>
        <dbReference type="ARBA" id="ARBA00022603"/>
    </source>
</evidence>
<proteinExistence type="predicted"/>
<dbReference type="EMBL" id="SGBB01000018">
    <property type="protein sequence ID" value="RZD17946.1"/>
    <property type="molecule type" value="Genomic_DNA"/>
</dbReference>
<protein>
    <submittedName>
        <fullName evidence="3">16S rRNA (Guanine(966)-N(2))-methyltransferase RsmD</fullName>
        <ecNumber evidence="3">2.1.1.171</ecNumber>
    </submittedName>
</protein>
<dbReference type="PANTHER" id="PTHR43542:SF1">
    <property type="entry name" value="METHYLTRANSFERASE"/>
    <property type="match status" value="1"/>
</dbReference>
<organism evidence="3 4">
    <name type="scientific">Candidatus Acididesulfobacter diazotrophicus</name>
    <dbReference type="NCBI Taxonomy" id="2597226"/>
    <lineage>
        <taxon>Bacteria</taxon>
        <taxon>Deltaproteobacteria</taxon>
        <taxon>Candidatus Acidulodesulfobacterales</taxon>
        <taxon>Candidatus Acididesulfobacter</taxon>
    </lineage>
</organism>
<comment type="caution">
    <text evidence="3">The sequence shown here is derived from an EMBL/GenBank/DDBJ whole genome shotgun (WGS) entry which is preliminary data.</text>
</comment>
<keyword evidence="1 3" id="KW-0489">Methyltransferase</keyword>
<dbReference type="NCBIfam" id="TIGR00095">
    <property type="entry name" value="16S rRNA (guanine(966)-N(2))-methyltransferase RsmD"/>
    <property type="match status" value="1"/>
</dbReference>
<dbReference type="Pfam" id="PF03602">
    <property type="entry name" value="Cons_hypoth95"/>
    <property type="match status" value="1"/>
</dbReference>
<evidence type="ECO:0000313" key="4">
    <source>
        <dbReference type="Proteomes" id="UP000319296"/>
    </source>
</evidence>
<keyword evidence="2 3" id="KW-0808">Transferase</keyword>
<accession>A0A519BL35</accession>
<evidence type="ECO:0000313" key="3">
    <source>
        <dbReference type="EMBL" id="RZD17946.1"/>
    </source>
</evidence>
<dbReference type="PIRSF" id="PIRSF004553">
    <property type="entry name" value="CHP00095"/>
    <property type="match status" value="1"/>
</dbReference>
<dbReference type="Gene3D" id="3.40.50.150">
    <property type="entry name" value="Vaccinia Virus protein VP39"/>
    <property type="match status" value="1"/>
</dbReference>
<dbReference type="Proteomes" id="UP000319296">
    <property type="component" value="Unassembled WGS sequence"/>
</dbReference>
<name>A0A519BL35_9DELT</name>